<sequence>MYSTIYLGRQPIVDAQQKRVAYELLFRSGPENRALFQDDVNATASVIRHAFIDLGLSRVLEGCPGFVNVSEKLLFSPVLDLLPPDTIILEILESVELTPSVYERCAQLKARGYQLALDDVSDITPDMLPLLPLVDYLKFDLQQVPLSALPRLLQCLQGFRGQLLAEKVDTFEQYEACMKLGIGLFQGYFFARPTVMSHNRAHPHRALLLRLLGLVMKDADVAELESVFKAAPDMVVGLLKLVNAAESYRQPVGSIREAIITLGTSRLKRWALIILFAADCRPSQGPSPLLEMAVVRGRMMELLAGDAGIDPDEAFMTGILSLADTLLATPMADLISGLALNRDVQQALLARSGPLGQLLALVALGECQELASPLPDMDAERFNALQLSALAWVRETWRDDFLG</sequence>
<organism evidence="3 4">
    <name type="scientific">Vogesella aquatica</name>
    <dbReference type="NCBI Taxonomy" id="2984206"/>
    <lineage>
        <taxon>Bacteria</taxon>
        <taxon>Pseudomonadati</taxon>
        <taxon>Pseudomonadota</taxon>
        <taxon>Betaproteobacteria</taxon>
        <taxon>Neisseriales</taxon>
        <taxon>Chromobacteriaceae</taxon>
        <taxon>Vogesella</taxon>
    </lineage>
</organism>
<dbReference type="Gene3D" id="3.20.20.450">
    <property type="entry name" value="EAL domain"/>
    <property type="match status" value="1"/>
</dbReference>
<evidence type="ECO:0000313" key="4">
    <source>
        <dbReference type="Proteomes" id="UP001219956"/>
    </source>
</evidence>
<dbReference type="InterPro" id="IPR035919">
    <property type="entry name" value="EAL_sf"/>
</dbReference>
<feature type="domain" description="EAL" evidence="1">
    <location>
        <begin position="1"/>
        <end position="207"/>
    </location>
</feature>
<dbReference type="Gene3D" id="1.10.3210.10">
    <property type="entry name" value="Hypothetical protein af1432"/>
    <property type="match status" value="1"/>
</dbReference>
<dbReference type="PROSITE" id="PS51833">
    <property type="entry name" value="HDOD"/>
    <property type="match status" value="1"/>
</dbReference>
<evidence type="ECO:0000313" key="3">
    <source>
        <dbReference type="EMBL" id="MDC7715745.1"/>
    </source>
</evidence>
<dbReference type="EMBL" id="JAQQLF010000001">
    <property type="protein sequence ID" value="MDC7715745.1"/>
    <property type="molecule type" value="Genomic_DNA"/>
</dbReference>
<dbReference type="SMART" id="SM00052">
    <property type="entry name" value="EAL"/>
    <property type="match status" value="1"/>
</dbReference>
<protein>
    <submittedName>
        <fullName evidence="3">EAL domain-containing protein</fullName>
    </submittedName>
</protein>
<dbReference type="PROSITE" id="PS50883">
    <property type="entry name" value="EAL"/>
    <property type="match status" value="1"/>
</dbReference>
<evidence type="ECO:0000259" key="2">
    <source>
        <dbReference type="PROSITE" id="PS51833"/>
    </source>
</evidence>
<dbReference type="InterPro" id="IPR052340">
    <property type="entry name" value="RNase_Y/CdgJ"/>
</dbReference>
<name>A0ABT5ITZ8_9NEIS</name>
<dbReference type="Proteomes" id="UP001219956">
    <property type="component" value="Unassembled WGS sequence"/>
</dbReference>
<dbReference type="InterPro" id="IPR001633">
    <property type="entry name" value="EAL_dom"/>
</dbReference>
<dbReference type="InterPro" id="IPR014408">
    <property type="entry name" value="dGMP_Pdiesterase_EAL/HD-GYP"/>
</dbReference>
<evidence type="ECO:0000259" key="1">
    <source>
        <dbReference type="PROSITE" id="PS50883"/>
    </source>
</evidence>
<dbReference type="Pfam" id="PF08668">
    <property type="entry name" value="HDOD"/>
    <property type="match status" value="1"/>
</dbReference>
<dbReference type="PANTHER" id="PTHR33525:SF4">
    <property type="entry name" value="CYCLIC DI-GMP PHOSPHODIESTERASE CDGJ"/>
    <property type="match status" value="1"/>
</dbReference>
<feature type="domain" description="HDOD" evidence="2">
    <location>
        <begin position="201"/>
        <end position="386"/>
    </location>
</feature>
<dbReference type="PIRSF" id="PIRSF003180">
    <property type="entry name" value="DiGMPpdiest_YuxH"/>
    <property type="match status" value="1"/>
</dbReference>
<proteinExistence type="predicted"/>
<dbReference type="RefSeq" id="WP_272750235.1">
    <property type="nucleotide sequence ID" value="NZ_JAQQLF010000001.1"/>
</dbReference>
<dbReference type="SUPFAM" id="SSF109604">
    <property type="entry name" value="HD-domain/PDEase-like"/>
    <property type="match status" value="1"/>
</dbReference>
<keyword evidence="4" id="KW-1185">Reference proteome</keyword>
<dbReference type="PANTHER" id="PTHR33525">
    <property type="match status" value="1"/>
</dbReference>
<dbReference type="InterPro" id="IPR013976">
    <property type="entry name" value="HDOD"/>
</dbReference>
<reference evidence="3 4" key="1">
    <citation type="submission" date="2023-01" db="EMBL/GenBank/DDBJ databases">
        <title>Novel species of the genus Vogesella isolated from rivers.</title>
        <authorList>
            <person name="Lu H."/>
        </authorList>
    </citation>
    <scope>NUCLEOTIDE SEQUENCE [LARGE SCALE GENOMIC DNA]</scope>
    <source>
        <strain evidence="3 4">DC21W</strain>
    </source>
</reference>
<comment type="caution">
    <text evidence="3">The sequence shown here is derived from an EMBL/GenBank/DDBJ whole genome shotgun (WGS) entry which is preliminary data.</text>
</comment>
<accession>A0ABT5ITZ8</accession>
<dbReference type="SUPFAM" id="SSF141868">
    <property type="entry name" value="EAL domain-like"/>
    <property type="match status" value="1"/>
</dbReference>
<dbReference type="Pfam" id="PF00563">
    <property type="entry name" value="EAL"/>
    <property type="match status" value="1"/>
</dbReference>
<gene>
    <name evidence="3" type="ORF">PQU95_00735</name>
</gene>